<keyword evidence="2" id="KW-1185">Reference proteome</keyword>
<dbReference type="Proteomes" id="UP000250266">
    <property type="component" value="Unassembled WGS sequence"/>
</dbReference>
<evidence type="ECO:0000313" key="1">
    <source>
        <dbReference type="EMBL" id="OCK81075.1"/>
    </source>
</evidence>
<gene>
    <name evidence="1" type="ORF">K432DRAFT_296303</name>
</gene>
<name>A0A8E2EC23_9PEZI</name>
<dbReference type="EMBL" id="KV744934">
    <property type="protein sequence ID" value="OCK81075.1"/>
    <property type="molecule type" value="Genomic_DNA"/>
</dbReference>
<sequence>RAWTYQAAIFLFRRSFFTDQQICFEWDSICCRESLDTCSGRLQKKRDVEEYSGKALSQGIGNSLRMSAPEWVTINSKLIT</sequence>
<reference evidence="1 2" key="1">
    <citation type="journal article" date="2016" name="Nat. Commun.">
        <title>Ectomycorrhizal ecology is imprinted in the genome of the dominant symbiotic fungus Cenococcum geophilum.</title>
        <authorList>
            <consortium name="DOE Joint Genome Institute"/>
            <person name="Peter M."/>
            <person name="Kohler A."/>
            <person name="Ohm R.A."/>
            <person name="Kuo A."/>
            <person name="Krutzmann J."/>
            <person name="Morin E."/>
            <person name="Arend M."/>
            <person name="Barry K.W."/>
            <person name="Binder M."/>
            <person name="Choi C."/>
            <person name="Clum A."/>
            <person name="Copeland A."/>
            <person name="Grisel N."/>
            <person name="Haridas S."/>
            <person name="Kipfer T."/>
            <person name="LaButti K."/>
            <person name="Lindquist E."/>
            <person name="Lipzen A."/>
            <person name="Maire R."/>
            <person name="Meier B."/>
            <person name="Mihaltcheva S."/>
            <person name="Molinier V."/>
            <person name="Murat C."/>
            <person name="Poggeler S."/>
            <person name="Quandt C.A."/>
            <person name="Sperisen C."/>
            <person name="Tritt A."/>
            <person name="Tisserant E."/>
            <person name="Crous P.W."/>
            <person name="Henrissat B."/>
            <person name="Nehls U."/>
            <person name="Egli S."/>
            <person name="Spatafora J.W."/>
            <person name="Grigoriev I.V."/>
            <person name="Martin F.M."/>
        </authorList>
    </citation>
    <scope>NUCLEOTIDE SEQUENCE [LARGE SCALE GENOMIC DNA]</scope>
    <source>
        <strain evidence="1 2">CBS 459.81</strain>
    </source>
</reference>
<proteinExistence type="predicted"/>
<dbReference type="AlphaFoldDB" id="A0A8E2EC23"/>
<evidence type="ECO:0000313" key="2">
    <source>
        <dbReference type="Proteomes" id="UP000250266"/>
    </source>
</evidence>
<protein>
    <submittedName>
        <fullName evidence="1">Uncharacterized protein</fullName>
    </submittedName>
</protein>
<organism evidence="1 2">
    <name type="scientific">Lepidopterella palustris CBS 459.81</name>
    <dbReference type="NCBI Taxonomy" id="1314670"/>
    <lineage>
        <taxon>Eukaryota</taxon>
        <taxon>Fungi</taxon>
        <taxon>Dikarya</taxon>
        <taxon>Ascomycota</taxon>
        <taxon>Pezizomycotina</taxon>
        <taxon>Dothideomycetes</taxon>
        <taxon>Pleosporomycetidae</taxon>
        <taxon>Mytilinidiales</taxon>
        <taxon>Argynnaceae</taxon>
        <taxon>Lepidopterella</taxon>
    </lineage>
</organism>
<feature type="non-terminal residue" evidence="1">
    <location>
        <position position="1"/>
    </location>
</feature>
<accession>A0A8E2EC23</accession>